<dbReference type="RefSeq" id="WP_228273652.1">
    <property type="nucleotide sequence ID" value="NZ_JACIGE010000004.1"/>
</dbReference>
<reference evidence="1 2" key="1">
    <citation type="submission" date="2020-08" db="EMBL/GenBank/DDBJ databases">
        <title>Genome sequencing of Purple Non-Sulfur Bacteria from various extreme environments.</title>
        <authorList>
            <person name="Mayer M."/>
        </authorList>
    </citation>
    <scope>NUCLEOTIDE SEQUENCE [LARGE SCALE GENOMIC DNA]</scope>
    <source>
        <strain evidence="1 2">2761</strain>
    </source>
</reference>
<protein>
    <submittedName>
        <fullName evidence="1">Hemin uptake protein HemP</fullName>
    </submittedName>
</protein>
<proteinExistence type="predicted"/>
<comment type="caution">
    <text evidence="1">The sequence shown here is derived from an EMBL/GenBank/DDBJ whole genome shotgun (WGS) entry which is preliminary data.</text>
</comment>
<sequence length="46" mass="5224">MSALAAERKAIDSRLLLGNSDEIVIRHMGAEYRLRQTRQGKLILTK</sequence>
<keyword evidence="2" id="KW-1185">Reference proteome</keyword>
<name>A0A840G3M0_RHOTE</name>
<dbReference type="InterPro" id="IPR019600">
    <property type="entry name" value="Hemin_uptake_protein_HemP"/>
</dbReference>
<accession>A0A840G3M0</accession>
<dbReference type="EMBL" id="JACIGE010000004">
    <property type="protein sequence ID" value="MBB4246993.1"/>
    <property type="molecule type" value="Genomic_DNA"/>
</dbReference>
<dbReference type="Gene3D" id="2.10.70.10">
    <property type="entry name" value="Complement Module, domain 1"/>
    <property type="match status" value="1"/>
</dbReference>
<organism evidence="1 2">
    <name type="scientific">Rhodocyclus tenuis</name>
    <name type="common">Rhodospirillum tenue</name>
    <dbReference type="NCBI Taxonomy" id="1066"/>
    <lineage>
        <taxon>Bacteria</taxon>
        <taxon>Pseudomonadati</taxon>
        <taxon>Pseudomonadota</taxon>
        <taxon>Betaproteobacteria</taxon>
        <taxon>Rhodocyclales</taxon>
        <taxon>Rhodocyclaceae</taxon>
        <taxon>Rhodocyclus</taxon>
    </lineage>
</organism>
<gene>
    <name evidence="1" type="ORF">GGD90_001359</name>
</gene>
<dbReference type="Proteomes" id="UP000587070">
    <property type="component" value="Unassembled WGS sequence"/>
</dbReference>
<evidence type="ECO:0000313" key="2">
    <source>
        <dbReference type="Proteomes" id="UP000587070"/>
    </source>
</evidence>
<dbReference type="AlphaFoldDB" id="A0A840G3M0"/>
<evidence type="ECO:0000313" key="1">
    <source>
        <dbReference type="EMBL" id="MBB4246993.1"/>
    </source>
</evidence>
<dbReference type="Pfam" id="PF10636">
    <property type="entry name" value="hemP"/>
    <property type="match status" value="1"/>
</dbReference>